<dbReference type="Pfam" id="PF17390">
    <property type="entry name" value="Bac_rhamnosid_C"/>
    <property type="match status" value="1"/>
</dbReference>
<sequence>MNNKILLLLALLGISVGAYAQVPPVVEATNRSIRSTSLTQKFLSPTRIVWKSDNIGSRVLNAERILNSGIGQADLNRGEYLTLVNEKEGQAGILLDFGCEIQGGIEIVTTRNNQKPAGRVRIRFGESVSEAMSDAGVDGATNDHAMRDFVVELPWLGRLSVGESGFRFVRIDLVDADAKLEIKEISAAFRYRDIPYLGSFTCNDERLNKIWMTGAYTVHLNMQDYLWDGVKRDRLVWVGDLHPEVMTVNSVFGDNEVVPKSLDLARDLTPLPNWMNGISSYSMWWVILHRDWYYYQGNIDYLKEQKEYLTALLKHLSTKIDDNGKEILDGNRFLDWPSSENQEAVHAGLQSMMVMTFEAGADLCRVLGDEKTVSLCDASVARLKKHVPSMADSKQAAALLAMSGLVKPEQANSQVLAKDGAHKMSTFYGYYMLIARAMAGDYQGAIDNIRNYWGTMLDLGATTFWEDFDIDWAKNAGRIDELVPAGKVDIHKTYGGYCYEQFRHSFCHGWASGPTSWLSQYVLGVNILEPGGRKVLLDPDLGDLEWVKGTFPTPRGVIEIEHRKNSKGKVETTFRAPAGVEVVVAKK</sequence>
<dbReference type="Gene3D" id="1.50.10.10">
    <property type="match status" value="1"/>
</dbReference>
<dbReference type="InterPro" id="IPR012341">
    <property type="entry name" value="6hp_glycosidase-like_sf"/>
</dbReference>
<dbReference type="Gene3D" id="2.60.120.260">
    <property type="entry name" value="Galactose-binding domain-like"/>
    <property type="match status" value="1"/>
</dbReference>
<evidence type="ECO:0000313" key="5">
    <source>
        <dbReference type="Proteomes" id="UP000184164"/>
    </source>
</evidence>
<protein>
    <submittedName>
        <fullName evidence="4">Alpha-L-rhamnosidase</fullName>
    </submittedName>
</protein>
<dbReference type="Proteomes" id="UP000184164">
    <property type="component" value="Unassembled WGS sequence"/>
</dbReference>
<feature type="chain" id="PRO_5012115406" evidence="1">
    <location>
        <begin position="21"/>
        <end position="587"/>
    </location>
</feature>
<dbReference type="EMBL" id="FQUM01000001">
    <property type="protein sequence ID" value="SHE40364.1"/>
    <property type="molecule type" value="Genomic_DNA"/>
</dbReference>
<accession>A0A1M4T7K7</accession>
<dbReference type="RefSeq" id="WP_072998226.1">
    <property type="nucleotide sequence ID" value="NZ_FQUM01000001.1"/>
</dbReference>
<organism evidence="4 5">
    <name type="scientific">Mariniphaga anaerophila</name>
    <dbReference type="NCBI Taxonomy" id="1484053"/>
    <lineage>
        <taxon>Bacteria</taxon>
        <taxon>Pseudomonadati</taxon>
        <taxon>Bacteroidota</taxon>
        <taxon>Bacteroidia</taxon>
        <taxon>Marinilabiliales</taxon>
        <taxon>Prolixibacteraceae</taxon>
        <taxon>Mariniphaga</taxon>
    </lineage>
</organism>
<evidence type="ECO:0000259" key="3">
    <source>
        <dbReference type="Pfam" id="PF17390"/>
    </source>
</evidence>
<dbReference type="PANTHER" id="PTHR34987">
    <property type="entry name" value="C, PUTATIVE (AFU_ORTHOLOGUE AFUA_3G02880)-RELATED"/>
    <property type="match status" value="1"/>
</dbReference>
<dbReference type="InterPro" id="IPR008928">
    <property type="entry name" value="6-hairpin_glycosidase_sf"/>
</dbReference>
<proteinExistence type="predicted"/>
<feature type="domain" description="Alpha-L-rhamnosidase C-terminal" evidence="3">
    <location>
        <begin position="524"/>
        <end position="584"/>
    </location>
</feature>
<dbReference type="OrthoDB" id="9815108at2"/>
<evidence type="ECO:0000313" key="4">
    <source>
        <dbReference type="EMBL" id="SHE40364.1"/>
    </source>
</evidence>
<feature type="signal peptide" evidence="1">
    <location>
        <begin position="1"/>
        <end position="20"/>
    </location>
</feature>
<dbReference type="PANTHER" id="PTHR34987:SF6">
    <property type="entry name" value="ALPHA-L-RHAMNOSIDASE SIX-HAIRPIN GLYCOSIDASE DOMAIN-CONTAINING PROTEIN"/>
    <property type="match status" value="1"/>
</dbReference>
<reference evidence="4 5" key="1">
    <citation type="submission" date="2016-11" db="EMBL/GenBank/DDBJ databases">
        <authorList>
            <person name="Jaros S."/>
            <person name="Januszkiewicz K."/>
            <person name="Wedrychowicz H."/>
        </authorList>
    </citation>
    <scope>NUCLEOTIDE SEQUENCE [LARGE SCALE GENOMIC DNA]</scope>
    <source>
        <strain evidence="4 5">DSM 26910</strain>
    </source>
</reference>
<evidence type="ECO:0000259" key="2">
    <source>
        <dbReference type="Pfam" id="PF17389"/>
    </source>
</evidence>
<gene>
    <name evidence="4" type="ORF">SAMN05444274_101278</name>
</gene>
<dbReference type="GO" id="GO:0005975">
    <property type="term" value="P:carbohydrate metabolic process"/>
    <property type="evidence" value="ECO:0007669"/>
    <property type="project" value="InterPro"/>
</dbReference>
<feature type="domain" description="Alpha-L-rhamnosidase six-hairpin glycosidase" evidence="2">
    <location>
        <begin position="197"/>
        <end position="522"/>
    </location>
</feature>
<dbReference type="InterPro" id="IPR035396">
    <property type="entry name" value="Bac_rhamnosid6H"/>
</dbReference>
<dbReference type="STRING" id="1484053.SAMN05444274_101278"/>
<name>A0A1M4T7K7_9BACT</name>
<keyword evidence="5" id="KW-1185">Reference proteome</keyword>
<dbReference type="Gene3D" id="2.60.420.10">
    <property type="entry name" value="Maltose phosphorylase, domain 3"/>
    <property type="match status" value="1"/>
</dbReference>
<dbReference type="Pfam" id="PF17389">
    <property type="entry name" value="Bac_rhamnosid6H"/>
    <property type="match status" value="1"/>
</dbReference>
<evidence type="ECO:0000256" key="1">
    <source>
        <dbReference type="SAM" id="SignalP"/>
    </source>
</evidence>
<dbReference type="SUPFAM" id="SSF48208">
    <property type="entry name" value="Six-hairpin glycosidases"/>
    <property type="match status" value="1"/>
</dbReference>
<dbReference type="InterPro" id="IPR035398">
    <property type="entry name" value="Bac_rhamnosid_C"/>
</dbReference>
<keyword evidence="1" id="KW-0732">Signal</keyword>
<dbReference type="AlphaFoldDB" id="A0A1M4T7K7"/>